<keyword evidence="1" id="KW-0472">Membrane</keyword>
<keyword evidence="1" id="KW-0812">Transmembrane</keyword>
<proteinExistence type="evidence at transcript level"/>
<keyword evidence="1" id="KW-1133">Transmembrane helix</keyword>
<organism evidence="2">
    <name type="scientific">Drosophila melanogaster</name>
    <name type="common">Fruit fly</name>
    <dbReference type="NCBI Taxonomy" id="7227"/>
    <lineage>
        <taxon>Eukaryota</taxon>
        <taxon>Metazoa</taxon>
        <taxon>Ecdysozoa</taxon>
        <taxon>Arthropoda</taxon>
        <taxon>Hexapoda</taxon>
        <taxon>Insecta</taxon>
        <taxon>Pterygota</taxon>
        <taxon>Neoptera</taxon>
        <taxon>Endopterygota</taxon>
        <taxon>Diptera</taxon>
        <taxon>Brachycera</taxon>
        <taxon>Muscomorpha</taxon>
        <taxon>Ephydroidea</taxon>
        <taxon>Drosophilidae</taxon>
        <taxon>Drosophila</taxon>
        <taxon>Sophophora</taxon>
    </lineage>
</organism>
<protein>
    <submittedName>
        <fullName evidence="2">GM08676p</fullName>
    </submittedName>
</protein>
<feature type="transmembrane region" description="Helical" evidence="1">
    <location>
        <begin position="12"/>
        <end position="31"/>
    </location>
</feature>
<dbReference type="AlphaFoldDB" id="Q95S55"/>
<dbReference type="EMBL" id="AY060950">
    <property type="protein sequence ID" value="AAL28498.1"/>
    <property type="molecule type" value="mRNA"/>
</dbReference>
<reference evidence="2" key="1">
    <citation type="submission" date="2001-10" db="EMBL/GenBank/DDBJ databases">
        <authorList>
            <person name="Stapleton M."/>
            <person name="Brokstein P."/>
            <person name="Hong L."/>
            <person name="Agbayani A."/>
            <person name="Carlson J."/>
            <person name="Champe M."/>
            <person name="Chavez C."/>
            <person name="Dorsett V."/>
            <person name="Farfan D."/>
            <person name="Frise E."/>
            <person name="George R."/>
            <person name="Gonzalez M."/>
            <person name="Guarin H."/>
            <person name="Li P."/>
            <person name="Liao G."/>
            <person name="Miranda A."/>
            <person name="Mungall C.J."/>
            <person name="Nunoo J."/>
            <person name="Pacleb J."/>
            <person name="Paragas V."/>
            <person name="Park S."/>
            <person name="Phouanenavong S."/>
            <person name="Wan K."/>
            <person name="Yu C."/>
            <person name="Lewis S.E."/>
            <person name="Rubin G.M."/>
            <person name="Celniker S."/>
        </authorList>
    </citation>
    <scope>NUCLEOTIDE SEQUENCE</scope>
</reference>
<evidence type="ECO:0000256" key="1">
    <source>
        <dbReference type="SAM" id="Phobius"/>
    </source>
</evidence>
<evidence type="ECO:0000313" key="2">
    <source>
        <dbReference type="EMBL" id="AAL28498.1"/>
    </source>
</evidence>
<name>Q95S55_DROME</name>
<feature type="transmembrane region" description="Helical" evidence="1">
    <location>
        <begin position="43"/>
        <end position="58"/>
    </location>
</feature>
<accession>Q95S55</accession>
<sequence length="71" mass="8044">MLNTLRRTASSPAIIFSLIANNAFFSGDLVLDYTRRRQAGSRPPTMTTLFLFLFLVLVDRCSRWSMVCGIL</sequence>